<evidence type="ECO:0000256" key="3">
    <source>
        <dbReference type="ARBA" id="ARBA00022692"/>
    </source>
</evidence>
<comment type="subcellular location">
    <subcellularLocation>
        <location evidence="1">Cell membrane</location>
        <topology evidence="1">Multi-pass membrane protein</topology>
    </subcellularLocation>
</comment>
<dbReference type="AlphaFoldDB" id="A0A107G1Q4"/>
<dbReference type="GO" id="GO:0005886">
    <property type="term" value="C:plasma membrane"/>
    <property type="evidence" value="ECO:0007669"/>
    <property type="project" value="UniProtKB-SubCell"/>
</dbReference>
<keyword evidence="5 6" id="KW-0472">Membrane</keyword>
<evidence type="ECO:0000256" key="5">
    <source>
        <dbReference type="ARBA" id="ARBA00023136"/>
    </source>
</evidence>
<evidence type="ECO:0000256" key="6">
    <source>
        <dbReference type="SAM" id="Phobius"/>
    </source>
</evidence>
<keyword evidence="4 6" id="KW-1133">Transmembrane helix</keyword>
<feature type="transmembrane region" description="Helical" evidence="6">
    <location>
        <begin position="6"/>
        <end position="29"/>
    </location>
</feature>
<feature type="transmembrane region" description="Helical" evidence="6">
    <location>
        <begin position="71"/>
        <end position="88"/>
    </location>
</feature>
<keyword evidence="2" id="KW-1003">Cell membrane</keyword>
<dbReference type="PANTHER" id="PTHR30086">
    <property type="entry name" value="ARGININE EXPORTER PROTEIN ARGO"/>
    <property type="match status" value="1"/>
</dbReference>
<comment type="caution">
    <text evidence="7">The sequence shown here is derived from an EMBL/GenBank/DDBJ whole genome shotgun (WGS) entry which is preliminary data.</text>
</comment>
<sequence length="212" mass="22780">MTAMTAVFGILVALWLGAMIPGPSFVLVARNSIGLSRRDGLATAFGMGVGGIVFGAVALGGLYTLLQTVEWLYVALKVAGGAYLIFMASRIWRGAAHPIAVGDPAAARVGNPRRSFWTGLTTQLSNPKTAIWYASIFAALLPQHPPLWAYLVLPPLVFAVECGWYTIVALCFSTRRPREWYLRTKKWVDRVAAGAISALGLRLIVTAPHAGL</sequence>
<gene>
    <name evidence="7" type="ORF">WL73_30905</name>
</gene>
<evidence type="ECO:0000256" key="1">
    <source>
        <dbReference type="ARBA" id="ARBA00004651"/>
    </source>
</evidence>
<evidence type="ECO:0000313" key="8">
    <source>
        <dbReference type="Proteomes" id="UP000062998"/>
    </source>
</evidence>
<evidence type="ECO:0000313" key="7">
    <source>
        <dbReference type="EMBL" id="KWE12807.1"/>
    </source>
</evidence>
<dbReference type="PANTHER" id="PTHR30086:SF19">
    <property type="entry name" value="THREONINE EFFLUX PROTEIN"/>
    <property type="match status" value="1"/>
</dbReference>
<feature type="transmembrane region" description="Helical" evidence="6">
    <location>
        <begin position="41"/>
        <end position="65"/>
    </location>
</feature>
<dbReference type="RefSeq" id="WP_060322204.1">
    <property type="nucleotide sequence ID" value="NZ_LPIU01000027.1"/>
</dbReference>
<dbReference type="GO" id="GO:0015171">
    <property type="term" value="F:amino acid transmembrane transporter activity"/>
    <property type="evidence" value="ECO:0007669"/>
    <property type="project" value="TreeGrafter"/>
</dbReference>
<feature type="transmembrane region" description="Helical" evidence="6">
    <location>
        <begin position="156"/>
        <end position="175"/>
    </location>
</feature>
<dbReference type="Pfam" id="PF01810">
    <property type="entry name" value="LysE"/>
    <property type="match status" value="1"/>
</dbReference>
<reference evidence="7 8" key="1">
    <citation type="submission" date="2015-11" db="EMBL/GenBank/DDBJ databases">
        <title>Expanding the genomic diversity of Burkholderia species for the development of highly accurate diagnostics.</title>
        <authorList>
            <person name="Sahl J."/>
            <person name="Keim P."/>
            <person name="Wagner D."/>
        </authorList>
    </citation>
    <scope>NUCLEOTIDE SEQUENCE [LARGE SCALE GENOMIC DNA]</scope>
    <source>
        <strain evidence="7 8">MSMB2167WGS</strain>
    </source>
</reference>
<proteinExistence type="predicted"/>
<evidence type="ECO:0000256" key="4">
    <source>
        <dbReference type="ARBA" id="ARBA00022989"/>
    </source>
</evidence>
<dbReference type="EMBL" id="LPIX01000011">
    <property type="protein sequence ID" value="KWE12807.1"/>
    <property type="molecule type" value="Genomic_DNA"/>
</dbReference>
<accession>A0A107G1Q4</accession>
<dbReference type="InterPro" id="IPR001123">
    <property type="entry name" value="LeuE-type"/>
</dbReference>
<organism evidence="7 8">
    <name type="scientific">Burkholderia ubonensis</name>
    <dbReference type="NCBI Taxonomy" id="101571"/>
    <lineage>
        <taxon>Bacteria</taxon>
        <taxon>Pseudomonadati</taxon>
        <taxon>Pseudomonadota</taxon>
        <taxon>Betaproteobacteria</taxon>
        <taxon>Burkholderiales</taxon>
        <taxon>Burkholderiaceae</taxon>
        <taxon>Burkholderia</taxon>
        <taxon>Burkholderia cepacia complex</taxon>
    </lineage>
</organism>
<keyword evidence="3 6" id="KW-0812">Transmembrane</keyword>
<dbReference type="Proteomes" id="UP000062998">
    <property type="component" value="Unassembled WGS sequence"/>
</dbReference>
<feature type="transmembrane region" description="Helical" evidence="6">
    <location>
        <begin position="187"/>
        <end position="205"/>
    </location>
</feature>
<dbReference type="OrthoDB" id="581870at2"/>
<protein>
    <submittedName>
        <fullName evidence="7">Threonine transporter</fullName>
    </submittedName>
</protein>
<name>A0A107G1Q4_9BURK</name>
<evidence type="ECO:0000256" key="2">
    <source>
        <dbReference type="ARBA" id="ARBA00022475"/>
    </source>
</evidence>